<protein>
    <recommendedName>
        <fullName evidence="4">ABC-2 type transport system permease protein</fullName>
    </recommendedName>
</protein>
<keyword evidence="1" id="KW-1133">Transmembrane helix</keyword>
<proteinExistence type="predicted"/>
<feature type="transmembrane region" description="Helical" evidence="1">
    <location>
        <begin position="386"/>
        <end position="411"/>
    </location>
</feature>
<evidence type="ECO:0008006" key="4">
    <source>
        <dbReference type="Google" id="ProtNLM"/>
    </source>
</evidence>
<feature type="transmembrane region" description="Helical" evidence="1">
    <location>
        <begin position="127"/>
        <end position="154"/>
    </location>
</feature>
<feature type="transmembrane region" description="Helical" evidence="1">
    <location>
        <begin position="20"/>
        <end position="37"/>
    </location>
</feature>
<feature type="transmembrane region" description="Helical" evidence="1">
    <location>
        <begin position="80"/>
        <end position="101"/>
    </location>
</feature>
<feature type="transmembrane region" description="Helical" evidence="1">
    <location>
        <begin position="426"/>
        <end position="450"/>
    </location>
</feature>
<evidence type="ECO:0000313" key="2">
    <source>
        <dbReference type="EMBL" id="MDV7136571.1"/>
    </source>
</evidence>
<feature type="transmembrane region" description="Helical" evidence="1">
    <location>
        <begin position="166"/>
        <end position="185"/>
    </location>
</feature>
<comment type="caution">
    <text evidence="2">The sequence shown here is derived from an EMBL/GenBank/DDBJ whole genome shotgun (WGS) entry which is preliminary data.</text>
</comment>
<feature type="transmembrane region" description="Helical" evidence="1">
    <location>
        <begin position="457"/>
        <end position="475"/>
    </location>
</feature>
<name>A0ABU4F2Z9_WILMA</name>
<dbReference type="RefSeq" id="WP_317714556.1">
    <property type="nucleotide sequence ID" value="NZ_JAWLUM010000004.1"/>
</dbReference>
<reference evidence="2 3" key="1">
    <citation type="submission" date="2023-10" db="EMBL/GenBank/DDBJ databases">
        <title>Development of a sustainable strategy for remediation of hydrocarbon-contaminated territories based on the waste exchange concept.</title>
        <authorList>
            <person name="Krivoruchko A."/>
        </authorList>
    </citation>
    <scope>NUCLEOTIDE SEQUENCE [LARGE SCALE GENOMIC DNA]</scope>
    <source>
        <strain evidence="2 3">IEGM 1236</strain>
    </source>
</reference>
<organism evidence="2 3">
    <name type="scientific">Williamsia marianensis</name>
    <dbReference type="NCBI Taxonomy" id="85044"/>
    <lineage>
        <taxon>Bacteria</taxon>
        <taxon>Bacillati</taxon>
        <taxon>Actinomycetota</taxon>
        <taxon>Actinomycetes</taxon>
        <taxon>Mycobacteriales</taxon>
        <taxon>Nocardiaceae</taxon>
        <taxon>Williamsia</taxon>
    </lineage>
</organism>
<evidence type="ECO:0000313" key="3">
    <source>
        <dbReference type="Proteomes" id="UP001185792"/>
    </source>
</evidence>
<sequence>MTTTQGFRTLLRVDVKSDRTLSASWLAVLAVTTCISVDATKDLYSTPQSLAGAASAINSTPAVTALYGRVTSVGSLGELAILKPFMLGAIAVSAVAASVAIRHTRADEETGRTDLLIASGAGRKSPLIAGCLSAAVFSAIAGLSVAAVLLGLGLPTHGSMMVGANLATLGILFGVVGACCAQAFGTGRTARSASYTLIGLCFLIRAVADSTSSLSWVRWLSPLGWSQQTQPYTGERWWPMLLHLACAGLITLWAWRIDESRDVGEAPWSRSSVSSAADLHSHLGLAWRSLRSGWYIWAAGITALSLVVGNVAANADTMLSDSGMNDYLERLDDSAAVIDTLYSAELTYIGLLATAFGIHAMVDLVRDEAAGRADLLLTAAPSRSRWLAAHLVVAFVGTATLMGISGGILAAGEVIATGDNAHAGRIFAAAMGQVPAIWAICAVATVLVGITRRAGPWAWALLVAVMVTSVFGPLIDVDVNLAELSPFSHTPTVTDTQTLTPAIGMIVLAAALALTGSYVLKHRDIG</sequence>
<keyword evidence="1" id="KW-0472">Membrane</keyword>
<feature type="transmembrane region" description="Helical" evidence="1">
    <location>
        <begin position="294"/>
        <end position="313"/>
    </location>
</feature>
<feature type="transmembrane region" description="Helical" evidence="1">
    <location>
        <begin position="346"/>
        <end position="365"/>
    </location>
</feature>
<feature type="transmembrane region" description="Helical" evidence="1">
    <location>
        <begin position="499"/>
        <end position="520"/>
    </location>
</feature>
<accession>A0ABU4F2Z9</accession>
<evidence type="ECO:0000256" key="1">
    <source>
        <dbReference type="SAM" id="Phobius"/>
    </source>
</evidence>
<keyword evidence="1" id="KW-0812">Transmembrane</keyword>
<dbReference type="EMBL" id="JAWLUM010000004">
    <property type="protein sequence ID" value="MDV7136571.1"/>
    <property type="molecule type" value="Genomic_DNA"/>
</dbReference>
<gene>
    <name evidence="2" type="ORF">R4198_22995</name>
</gene>
<keyword evidence="3" id="KW-1185">Reference proteome</keyword>
<dbReference type="Proteomes" id="UP001185792">
    <property type="component" value="Unassembled WGS sequence"/>
</dbReference>